<name>A0A7W6MY92_9BACT</name>
<protein>
    <submittedName>
        <fullName evidence="1">Uncharacterized protein</fullName>
    </submittedName>
</protein>
<dbReference type="Proteomes" id="UP000546007">
    <property type="component" value="Unassembled WGS sequence"/>
</dbReference>
<organism evidence="1 2">
    <name type="scientific">Butyricimonas faecihominis</name>
    <dbReference type="NCBI Taxonomy" id="1472416"/>
    <lineage>
        <taxon>Bacteria</taxon>
        <taxon>Pseudomonadati</taxon>
        <taxon>Bacteroidota</taxon>
        <taxon>Bacteroidia</taxon>
        <taxon>Bacteroidales</taxon>
        <taxon>Odoribacteraceae</taxon>
        <taxon>Butyricimonas</taxon>
    </lineage>
</organism>
<accession>A0A7W6MY92</accession>
<proteinExistence type="predicted"/>
<evidence type="ECO:0000313" key="2">
    <source>
        <dbReference type="Proteomes" id="UP000546007"/>
    </source>
</evidence>
<gene>
    <name evidence="1" type="ORF">GGR14_001455</name>
</gene>
<dbReference type="EMBL" id="JACIES010000003">
    <property type="protein sequence ID" value="MBB4025671.1"/>
    <property type="molecule type" value="Genomic_DNA"/>
</dbReference>
<comment type="caution">
    <text evidence="1">The sequence shown here is derived from an EMBL/GenBank/DDBJ whole genome shotgun (WGS) entry which is preliminary data.</text>
</comment>
<reference evidence="1 2" key="1">
    <citation type="submission" date="2020-08" db="EMBL/GenBank/DDBJ databases">
        <title>Genomic Encyclopedia of Type Strains, Phase IV (KMG-IV): sequencing the most valuable type-strain genomes for metagenomic binning, comparative biology and taxonomic classification.</title>
        <authorList>
            <person name="Goeker M."/>
        </authorList>
    </citation>
    <scope>NUCLEOTIDE SEQUENCE [LARGE SCALE GENOMIC DNA]</scope>
    <source>
        <strain evidence="1 2">DSM 105721</strain>
    </source>
</reference>
<dbReference type="OrthoDB" id="1094852at2"/>
<dbReference type="GeneID" id="93100189"/>
<evidence type="ECO:0000313" key="1">
    <source>
        <dbReference type="EMBL" id="MBB4025671.1"/>
    </source>
</evidence>
<sequence>MRTRNYLLIICLFLTFCQGCVKELHELPPRPSLVVKLNGVEKDSIIVSPGEEVKIDIDFIANKGFIQELYVKDNAGTYLKGFPLTMDSTELHNKSQYSYSFRANDYLPEEGSHYQTYNFQVVCKDNNQPKQLINKTITILVADELKSYTVTLGAQGNTEHGHFLKLSTGEVFTLAQVQQMSMEELMEIELCYFYGEEDEVETYYREQRLYPLLGTHNTSASWGFIMNQYDIMAPYRIPTLNAAITEGSYAQNKLGFIQASISASQTYIDVYKYTTDITYGVSITESTHPTWEGIYVINLQRFSQWPDRNLYDTNKAVFRVKELVPGKDGYITLEVKASPKYLY</sequence>
<keyword evidence="2" id="KW-1185">Reference proteome</keyword>
<dbReference type="RefSeq" id="WP_124317389.1">
    <property type="nucleotide sequence ID" value="NZ_AP028155.1"/>
</dbReference>
<dbReference type="AlphaFoldDB" id="A0A7W6MY92"/>